<accession>A0A135YMA3</accession>
<dbReference type="PANTHER" id="PTHR37955">
    <property type="entry name" value="TELLURITE RESISTANCE PROTEIN TEHA"/>
    <property type="match status" value="1"/>
</dbReference>
<evidence type="ECO:0000313" key="10">
    <source>
        <dbReference type="Proteomes" id="UP000255101"/>
    </source>
</evidence>
<evidence type="ECO:0000256" key="2">
    <source>
        <dbReference type="ARBA" id="ARBA00022692"/>
    </source>
</evidence>
<feature type="transmembrane region" description="Helical" evidence="6">
    <location>
        <begin position="95"/>
        <end position="118"/>
    </location>
</feature>
<feature type="compositionally biased region" description="Basic and acidic residues" evidence="5">
    <location>
        <begin position="333"/>
        <end position="344"/>
    </location>
</feature>
<dbReference type="Pfam" id="PF03595">
    <property type="entry name" value="SLAC1"/>
    <property type="match status" value="1"/>
</dbReference>
<dbReference type="eggNOG" id="COG1275">
    <property type="taxonomic scope" value="Bacteria"/>
</dbReference>
<name>A0A135YMA3_9FIRM</name>
<dbReference type="InterPro" id="IPR052951">
    <property type="entry name" value="Tellurite_res_ion_channel"/>
</dbReference>
<proteinExistence type="predicted"/>
<dbReference type="PANTHER" id="PTHR37955:SF1">
    <property type="entry name" value="DEP DOMAIN-CONTAINING PROTEIN"/>
    <property type="match status" value="1"/>
</dbReference>
<dbReference type="Gene3D" id="1.50.10.150">
    <property type="entry name" value="Voltage-dependent anion channel"/>
    <property type="match status" value="1"/>
</dbReference>
<feature type="transmembrane region" description="Helical" evidence="6">
    <location>
        <begin position="66"/>
        <end position="89"/>
    </location>
</feature>
<keyword evidence="4 6" id="KW-0472">Membrane</keyword>
<evidence type="ECO:0000313" key="7">
    <source>
        <dbReference type="EMBL" id="KXI10507.1"/>
    </source>
</evidence>
<evidence type="ECO:0000256" key="4">
    <source>
        <dbReference type="ARBA" id="ARBA00023136"/>
    </source>
</evidence>
<dbReference type="AlphaFoldDB" id="A0A135YMA3"/>
<dbReference type="STRING" id="1261.HMPREF3195_01826"/>
<dbReference type="GO" id="GO:0046583">
    <property type="term" value="F:monoatomic cation efflux transmembrane transporter activity"/>
    <property type="evidence" value="ECO:0007669"/>
    <property type="project" value="TreeGrafter"/>
</dbReference>
<dbReference type="PATRIC" id="fig|1261.5.peg.1834"/>
<feature type="transmembrane region" description="Helical" evidence="6">
    <location>
        <begin position="278"/>
        <end position="298"/>
    </location>
</feature>
<evidence type="ECO:0000256" key="3">
    <source>
        <dbReference type="ARBA" id="ARBA00022989"/>
    </source>
</evidence>
<sequence length="381" mass="43578">MKDFLSRLPLPITVLALAWVVLGNSLQGVIPFLSDLCMVITILLLLLTLMKLIFMPKTSFKSLSTPVGLSMFSTFALSLIMIAVWMKGVFDKANIYFWVTGVILEAIILVIFIVKYVLNFKLKSVFSTWYLVFVGIGMASITGSDFGMEVFGRAILKYIFVAAIVLTPFIVYRYMRVSLTSAAKPLIGIFAFPLGVIIPSYIAMGQNISTRNLWIMWICLQVIFIAIMVYLAFHLFDGYYPSNSAYGLAAAITLYATREFELYLIARKLSTGFIQYLMYFEFVLAFVICAVISVSYLMNTLEDPEKHRQKVKENKEKERKRLREKRRAHQKRLREIEISKDKKETRKNKVSTRKTDQVSNTEKEPKKSLLVDIEDAESLID</sequence>
<dbReference type="Proteomes" id="UP000070326">
    <property type="component" value="Unassembled WGS sequence"/>
</dbReference>
<gene>
    <name evidence="7" type="ORF">HMPREF3195_01826</name>
    <name evidence="8" type="ORF">NCTC11460_01206</name>
</gene>
<dbReference type="RefSeq" id="WP_002845507.1">
    <property type="nucleotide sequence ID" value="NZ_FOVA01000009.1"/>
</dbReference>
<dbReference type="InterPro" id="IPR004695">
    <property type="entry name" value="SLAC1/Mae1/Ssu1/TehA"/>
</dbReference>
<feature type="transmembrane region" description="Helical" evidence="6">
    <location>
        <begin position="186"/>
        <end position="202"/>
    </location>
</feature>
<feature type="region of interest" description="Disordered" evidence="5">
    <location>
        <begin position="307"/>
        <end position="366"/>
    </location>
</feature>
<feature type="compositionally biased region" description="Basic and acidic residues" evidence="5">
    <location>
        <begin position="307"/>
        <end position="321"/>
    </location>
</feature>
<evidence type="ECO:0000313" key="9">
    <source>
        <dbReference type="Proteomes" id="UP000070326"/>
    </source>
</evidence>
<comment type="subcellular location">
    <subcellularLocation>
        <location evidence="1">Membrane</location>
        <topology evidence="1">Multi-pass membrane protein</topology>
    </subcellularLocation>
</comment>
<evidence type="ECO:0000256" key="6">
    <source>
        <dbReference type="SAM" id="Phobius"/>
    </source>
</evidence>
<evidence type="ECO:0000256" key="1">
    <source>
        <dbReference type="ARBA" id="ARBA00004141"/>
    </source>
</evidence>
<evidence type="ECO:0000313" key="8">
    <source>
        <dbReference type="EMBL" id="SUB61280.1"/>
    </source>
</evidence>
<feature type="transmembrane region" description="Helical" evidence="6">
    <location>
        <begin position="33"/>
        <end position="54"/>
    </location>
</feature>
<dbReference type="GO" id="GO:0005886">
    <property type="term" value="C:plasma membrane"/>
    <property type="evidence" value="ECO:0007669"/>
    <property type="project" value="TreeGrafter"/>
</dbReference>
<keyword evidence="2 6" id="KW-0812">Transmembrane</keyword>
<dbReference type="InterPro" id="IPR038665">
    <property type="entry name" value="Voltage-dep_anion_channel_sf"/>
</dbReference>
<organism evidence="7 9">
    <name type="scientific">Peptostreptococcus anaerobius</name>
    <dbReference type="NCBI Taxonomy" id="1261"/>
    <lineage>
        <taxon>Bacteria</taxon>
        <taxon>Bacillati</taxon>
        <taxon>Bacillota</taxon>
        <taxon>Clostridia</taxon>
        <taxon>Peptostreptococcales</taxon>
        <taxon>Peptostreptococcaceae</taxon>
        <taxon>Peptostreptococcus</taxon>
    </lineage>
</organism>
<evidence type="ECO:0000256" key="5">
    <source>
        <dbReference type="SAM" id="MobiDB-lite"/>
    </source>
</evidence>
<dbReference type="EMBL" id="LSQZ01000091">
    <property type="protein sequence ID" value="KXI10507.1"/>
    <property type="molecule type" value="Genomic_DNA"/>
</dbReference>
<dbReference type="EMBL" id="UGTB01000004">
    <property type="protein sequence ID" value="SUB61280.1"/>
    <property type="molecule type" value="Genomic_DNA"/>
</dbReference>
<feature type="transmembrane region" description="Helical" evidence="6">
    <location>
        <begin position="125"/>
        <end position="143"/>
    </location>
</feature>
<feature type="compositionally biased region" description="Basic and acidic residues" evidence="5">
    <location>
        <begin position="353"/>
        <end position="366"/>
    </location>
</feature>
<reference evidence="8 10" key="2">
    <citation type="submission" date="2018-06" db="EMBL/GenBank/DDBJ databases">
        <authorList>
            <consortium name="Pathogen Informatics"/>
            <person name="Doyle S."/>
        </authorList>
    </citation>
    <scope>NUCLEOTIDE SEQUENCE [LARGE SCALE GENOMIC DNA]</scope>
    <source>
        <strain evidence="8 10">NCTC11460</strain>
    </source>
</reference>
<feature type="transmembrane region" description="Helical" evidence="6">
    <location>
        <begin position="155"/>
        <end position="174"/>
    </location>
</feature>
<dbReference type="Proteomes" id="UP000255101">
    <property type="component" value="Unassembled WGS sequence"/>
</dbReference>
<keyword evidence="3 6" id="KW-1133">Transmembrane helix</keyword>
<feature type="compositionally biased region" description="Basic residues" evidence="5">
    <location>
        <begin position="322"/>
        <end position="332"/>
    </location>
</feature>
<feature type="transmembrane region" description="Helical" evidence="6">
    <location>
        <begin position="214"/>
        <end position="233"/>
    </location>
</feature>
<protein>
    <submittedName>
        <fullName evidence="8">C4-dicarboxylate transporter/malic acid transport protein</fullName>
    </submittedName>
</protein>
<reference evidence="7 9" key="1">
    <citation type="submission" date="2016-02" db="EMBL/GenBank/DDBJ databases">
        <authorList>
            <person name="Wen L."/>
            <person name="He K."/>
            <person name="Yang H."/>
        </authorList>
    </citation>
    <scope>NUCLEOTIDE SEQUENCE [LARGE SCALE GENOMIC DNA]</scope>
    <source>
        <strain evidence="7 9">MJR8628A</strain>
    </source>
</reference>